<accession>A0ABV9W7Z6</accession>
<sequence>MAGDGTAVVIGASMGGLLTAQVLSAHFAQVLVVDRDTLPGTPTHRRCVPQGRQLHVLLSRGREALEELFPGLSAQLSDAGAPMVDLHGQVHWCNDGYPMRRAPSDLIAVGVSRPLLEHTVRERVVALPAVQLITGADAVSLLTGDGTVLGVRICPLGELKQSYDITADLVVDAGGRASRSPRWLAQLGFPVPREDRVRVDVTYVTRVYQRDPSHLDGMLGALTNAVPGAPRAGIAAALEDDRVAVALSGMLGEQPPTDDAGMAAFADSLSAPHIATIVRDARPVSDAATMRFPASVRRRYERLRRFPSGYLVVADALCSFNPIYGQGMTVASLQALLLRRLLASRPGFGNGLARTFFRDAARIIDAPWSIAVGTDLRFREVPGRRTARVRVTNAFVHRLHAAATRDATLGAAFLRVVNLVRPPASLLTPGTVLRVLRGSLRRPRPAAAVPQRAATRV</sequence>
<dbReference type="InterPro" id="IPR036188">
    <property type="entry name" value="FAD/NAD-bd_sf"/>
</dbReference>
<dbReference type="PANTHER" id="PTHR43422:SF3">
    <property type="entry name" value="THIAMINE THIAZOLE SYNTHASE"/>
    <property type="match status" value="1"/>
</dbReference>
<dbReference type="EMBL" id="JBHSIU010000066">
    <property type="protein sequence ID" value="MFC5004785.1"/>
    <property type="molecule type" value="Genomic_DNA"/>
</dbReference>
<reference evidence="2" key="1">
    <citation type="journal article" date="2019" name="Int. J. Syst. Evol. Microbiol.">
        <title>The Global Catalogue of Microorganisms (GCM) 10K type strain sequencing project: providing services to taxonomists for standard genome sequencing and annotation.</title>
        <authorList>
            <consortium name="The Broad Institute Genomics Platform"/>
            <consortium name="The Broad Institute Genome Sequencing Center for Infectious Disease"/>
            <person name="Wu L."/>
            <person name="Ma J."/>
        </authorList>
    </citation>
    <scope>NUCLEOTIDE SEQUENCE [LARGE SCALE GENOMIC DNA]</scope>
    <source>
        <strain evidence="2">CGMCC 4.7152</strain>
    </source>
</reference>
<organism evidence="1 2">
    <name type="scientific">Dactylosporangium cerinum</name>
    <dbReference type="NCBI Taxonomy" id="1434730"/>
    <lineage>
        <taxon>Bacteria</taxon>
        <taxon>Bacillati</taxon>
        <taxon>Actinomycetota</taxon>
        <taxon>Actinomycetes</taxon>
        <taxon>Micromonosporales</taxon>
        <taxon>Micromonosporaceae</taxon>
        <taxon>Dactylosporangium</taxon>
    </lineage>
</organism>
<dbReference type="RefSeq" id="WP_380124992.1">
    <property type="nucleotide sequence ID" value="NZ_JBHSIU010000066.1"/>
</dbReference>
<comment type="caution">
    <text evidence="1">The sequence shown here is derived from an EMBL/GenBank/DDBJ whole genome shotgun (WGS) entry which is preliminary data.</text>
</comment>
<dbReference type="PANTHER" id="PTHR43422">
    <property type="entry name" value="THIAMINE THIAZOLE SYNTHASE"/>
    <property type="match status" value="1"/>
</dbReference>
<dbReference type="Proteomes" id="UP001595912">
    <property type="component" value="Unassembled WGS sequence"/>
</dbReference>
<name>A0ABV9W7Z6_9ACTN</name>
<proteinExistence type="predicted"/>
<evidence type="ECO:0000313" key="2">
    <source>
        <dbReference type="Proteomes" id="UP001595912"/>
    </source>
</evidence>
<keyword evidence="2" id="KW-1185">Reference proteome</keyword>
<dbReference type="Gene3D" id="3.50.50.60">
    <property type="entry name" value="FAD/NAD(P)-binding domain"/>
    <property type="match status" value="1"/>
</dbReference>
<protein>
    <submittedName>
        <fullName evidence="1">FAD-dependent oxidoreductase</fullName>
    </submittedName>
</protein>
<evidence type="ECO:0000313" key="1">
    <source>
        <dbReference type="EMBL" id="MFC5004785.1"/>
    </source>
</evidence>
<gene>
    <name evidence="1" type="ORF">ACFPIJ_44035</name>
</gene>
<dbReference type="SUPFAM" id="SSF51905">
    <property type="entry name" value="FAD/NAD(P)-binding domain"/>
    <property type="match status" value="1"/>
</dbReference>